<evidence type="ECO:0000313" key="1">
    <source>
        <dbReference type="EMBL" id="KAJ6981755.1"/>
    </source>
</evidence>
<comment type="caution">
    <text evidence="1">The sequence shown here is derived from an EMBL/GenBank/DDBJ whole genome shotgun (WGS) entry which is preliminary data.</text>
</comment>
<gene>
    <name evidence="1" type="ORF">NC653_024993</name>
</gene>
<dbReference type="EMBL" id="JAQIZT010000010">
    <property type="protein sequence ID" value="KAJ6981755.1"/>
    <property type="molecule type" value="Genomic_DNA"/>
</dbReference>
<evidence type="ECO:0000313" key="2">
    <source>
        <dbReference type="Proteomes" id="UP001164929"/>
    </source>
</evidence>
<proteinExistence type="predicted"/>
<organism evidence="1 2">
    <name type="scientific">Populus alba x Populus x berolinensis</name>
    <dbReference type="NCBI Taxonomy" id="444605"/>
    <lineage>
        <taxon>Eukaryota</taxon>
        <taxon>Viridiplantae</taxon>
        <taxon>Streptophyta</taxon>
        <taxon>Embryophyta</taxon>
        <taxon>Tracheophyta</taxon>
        <taxon>Spermatophyta</taxon>
        <taxon>Magnoliopsida</taxon>
        <taxon>eudicotyledons</taxon>
        <taxon>Gunneridae</taxon>
        <taxon>Pentapetalae</taxon>
        <taxon>rosids</taxon>
        <taxon>fabids</taxon>
        <taxon>Malpighiales</taxon>
        <taxon>Salicaceae</taxon>
        <taxon>Saliceae</taxon>
        <taxon>Populus</taxon>
    </lineage>
</organism>
<accession>A0AAD6Q8I1</accession>
<keyword evidence="2" id="KW-1185">Reference proteome</keyword>
<dbReference type="AlphaFoldDB" id="A0AAD6Q8I1"/>
<dbReference type="Proteomes" id="UP001164929">
    <property type="component" value="Chromosome 10"/>
</dbReference>
<reference evidence="1" key="1">
    <citation type="journal article" date="2023" name="Mol. Ecol. Resour.">
        <title>Chromosome-level genome assembly of a triploid poplar Populus alba 'Berolinensis'.</title>
        <authorList>
            <person name="Chen S."/>
            <person name="Yu Y."/>
            <person name="Wang X."/>
            <person name="Wang S."/>
            <person name="Zhang T."/>
            <person name="Zhou Y."/>
            <person name="He R."/>
            <person name="Meng N."/>
            <person name="Wang Y."/>
            <person name="Liu W."/>
            <person name="Liu Z."/>
            <person name="Liu J."/>
            <person name="Guo Q."/>
            <person name="Huang H."/>
            <person name="Sederoff R.R."/>
            <person name="Wang G."/>
            <person name="Qu G."/>
            <person name="Chen S."/>
        </authorList>
    </citation>
    <scope>NUCLEOTIDE SEQUENCE</scope>
    <source>
        <strain evidence="1">SC-2020</strain>
    </source>
</reference>
<sequence length="93" mass="10537">MSESILLMSSDRRSADSAYWGCCFSADQKGFSTARADEMILWAPCVSDAIFHLPPAYEKCRNELKIAQNSVNLYPFTSWKKMELLANSNFTTK</sequence>
<name>A0AAD6Q8I1_9ROSI</name>
<protein>
    <submittedName>
        <fullName evidence="1">Uncharacterized protein</fullName>
    </submittedName>
</protein>